<dbReference type="AlphaFoldDB" id="A0A4D7JN82"/>
<dbReference type="PROSITE" id="PS00041">
    <property type="entry name" value="HTH_ARAC_FAMILY_1"/>
    <property type="match status" value="1"/>
</dbReference>
<reference evidence="5 6" key="1">
    <citation type="submission" date="2018-04" db="EMBL/GenBank/DDBJ databases">
        <title>Complete genome uncultured novel isolate.</title>
        <authorList>
            <person name="Merlino G."/>
        </authorList>
    </citation>
    <scope>NUCLEOTIDE SEQUENCE [LARGE SCALE GENOMIC DNA]</scope>
    <source>
        <strain evidence="6">R1DC9</strain>
    </source>
</reference>
<dbReference type="SMART" id="SM00342">
    <property type="entry name" value="HTH_ARAC"/>
    <property type="match status" value="1"/>
</dbReference>
<evidence type="ECO:0000259" key="4">
    <source>
        <dbReference type="PROSITE" id="PS01124"/>
    </source>
</evidence>
<dbReference type="PROSITE" id="PS01124">
    <property type="entry name" value="HTH_ARAC_FAMILY_2"/>
    <property type="match status" value="1"/>
</dbReference>
<dbReference type="InterPro" id="IPR018060">
    <property type="entry name" value="HTH_AraC"/>
</dbReference>
<protein>
    <recommendedName>
        <fullName evidence="4">HTH araC/xylS-type domain-containing protein</fullName>
    </recommendedName>
</protein>
<evidence type="ECO:0000256" key="2">
    <source>
        <dbReference type="ARBA" id="ARBA00023125"/>
    </source>
</evidence>
<dbReference type="GO" id="GO:0003700">
    <property type="term" value="F:DNA-binding transcription factor activity"/>
    <property type="evidence" value="ECO:0007669"/>
    <property type="project" value="InterPro"/>
</dbReference>
<proteinExistence type="predicted"/>
<sequence length="326" mass="37921">MITLNIHPDASRDILHEIAREFDIKVNGNRLLVDNEDLKLDVRIEEFEGFFDLIITRECICRKPVRIFRHGKISNNFFPVLFIDSPAIQFKIPELGQVNVGSNSLHGVSFGMTTEPSEMFLPIEKELRFLSVRLKEEFIRKFEKDSSFSRHILKAEQDIIIHEMLTLEMKKLISDIHNIVGDDAFSKNIRKVRTEELIMLFFNKVDERDFSVGSKIEKSKTDAYERIYKVREKLLQDLSKQPNVEELADEAALSPSRMRSVFKEVFGMPVYSYLQEARLEEARNLLLNSDYSISSISYLIGFNNPGHFASLFKNKYGMLPSEWKRA</sequence>
<evidence type="ECO:0000256" key="1">
    <source>
        <dbReference type="ARBA" id="ARBA00023015"/>
    </source>
</evidence>
<keyword evidence="1" id="KW-0805">Transcription regulation</keyword>
<evidence type="ECO:0000313" key="5">
    <source>
        <dbReference type="EMBL" id="QCK16273.1"/>
    </source>
</evidence>
<organism evidence="5 6">
    <name type="scientific">Mangrovivirga cuniculi</name>
    <dbReference type="NCBI Taxonomy" id="2715131"/>
    <lineage>
        <taxon>Bacteria</taxon>
        <taxon>Pseudomonadati</taxon>
        <taxon>Bacteroidota</taxon>
        <taxon>Cytophagia</taxon>
        <taxon>Cytophagales</taxon>
        <taxon>Mangrovivirgaceae</taxon>
        <taxon>Mangrovivirga</taxon>
    </lineage>
</organism>
<dbReference type="PANTHER" id="PTHR47893">
    <property type="entry name" value="REGULATORY PROTEIN PCHR"/>
    <property type="match status" value="1"/>
</dbReference>
<evidence type="ECO:0000313" key="6">
    <source>
        <dbReference type="Proteomes" id="UP000298616"/>
    </source>
</evidence>
<dbReference type="Pfam" id="PF12833">
    <property type="entry name" value="HTH_18"/>
    <property type="match status" value="1"/>
</dbReference>
<dbReference type="OrthoDB" id="799767at2"/>
<dbReference type="InterPro" id="IPR009057">
    <property type="entry name" value="Homeodomain-like_sf"/>
</dbReference>
<dbReference type="SUPFAM" id="SSF46689">
    <property type="entry name" value="Homeodomain-like"/>
    <property type="match status" value="2"/>
</dbReference>
<dbReference type="Gene3D" id="1.10.10.60">
    <property type="entry name" value="Homeodomain-like"/>
    <property type="match status" value="2"/>
</dbReference>
<name>A0A4D7JN82_9BACT</name>
<dbReference type="EMBL" id="CP028923">
    <property type="protein sequence ID" value="QCK16273.1"/>
    <property type="molecule type" value="Genomic_DNA"/>
</dbReference>
<dbReference type="InterPro" id="IPR053142">
    <property type="entry name" value="PchR_regulatory_protein"/>
</dbReference>
<dbReference type="PANTHER" id="PTHR47893:SF1">
    <property type="entry name" value="REGULATORY PROTEIN PCHR"/>
    <property type="match status" value="1"/>
</dbReference>
<dbReference type="InterPro" id="IPR020449">
    <property type="entry name" value="Tscrpt_reg_AraC-type_HTH"/>
</dbReference>
<dbReference type="GO" id="GO:0043565">
    <property type="term" value="F:sequence-specific DNA binding"/>
    <property type="evidence" value="ECO:0007669"/>
    <property type="project" value="InterPro"/>
</dbReference>
<feature type="domain" description="HTH araC/xylS-type" evidence="4">
    <location>
        <begin position="228"/>
        <end position="326"/>
    </location>
</feature>
<dbReference type="RefSeq" id="WP_137091865.1">
    <property type="nucleotide sequence ID" value="NZ_CP028923.1"/>
</dbReference>
<dbReference type="KEGG" id="fpf:DCC35_16765"/>
<keyword evidence="6" id="KW-1185">Reference proteome</keyword>
<keyword evidence="2" id="KW-0238">DNA-binding</keyword>
<dbReference type="PRINTS" id="PR00032">
    <property type="entry name" value="HTHARAC"/>
</dbReference>
<accession>A0A4D7JN82</accession>
<gene>
    <name evidence="5" type="ORF">DCC35_16765</name>
</gene>
<dbReference type="Proteomes" id="UP000298616">
    <property type="component" value="Chromosome"/>
</dbReference>
<dbReference type="InterPro" id="IPR018062">
    <property type="entry name" value="HTH_AraC-typ_CS"/>
</dbReference>
<evidence type="ECO:0000256" key="3">
    <source>
        <dbReference type="ARBA" id="ARBA00023163"/>
    </source>
</evidence>
<keyword evidence="3" id="KW-0804">Transcription</keyword>